<dbReference type="AlphaFoldDB" id="A0A1F5H7S0"/>
<comment type="caution">
    <text evidence="2">The sequence shown here is derived from an EMBL/GenBank/DDBJ whole genome shotgun (WGS) entry which is preliminary data.</text>
</comment>
<dbReference type="InterPro" id="IPR045584">
    <property type="entry name" value="Pilin-like"/>
</dbReference>
<dbReference type="Proteomes" id="UP000177039">
    <property type="component" value="Unassembled WGS sequence"/>
</dbReference>
<feature type="transmembrane region" description="Helical" evidence="1">
    <location>
        <begin position="29"/>
        <end position="52"/>
    </location>
</feature>
<dbReference type="Pfam" id="PF07963">
    <property type="entry name" value="N_methyl"/>
    <property type="match status" value="1"/>
</dbReference>
<evidence type="ECO:0000313" key="2">
    <source>
        <dbReference type="EMBL" id="OGE00129.1"/>
    </source>
</evidence>
<evidence type="ECO:0000313" key="3">
    <source>
        <dbReference type="Proteomes" id="UP000177039"/>
    </source>
</evidence>
<dbReference type="SUPFAM" id="SSF54523">
    <property type="entry name" value="Pili subunits"/>
    <property type="match status" value="1"/>
</dbReference>
<keyword evidence="1" id="KW-0812">Transmembrane</keyword>
<dbReference type="NCBIfam" id="TIGR02532">
    <property type="entry name" value="IV_pilin_GFxxxE"/>
    <property type="match status" value="1"/>
</dbReference>
<protein>
    <recommendedName>
        <fullName evidence="4">Prepilin-type N-terminal cleavage/methylation domain-containing protein</fullName>
    </recommendedName>
</protein>
<dbReference type="InterPro" id="IPR012902">
    <property type="entry name" value="N_methyl_site"/>
</dbReference>
<dbReference type="EMBL" id="MFBT01000005">
    <property type="protein sequence ID" value="OGE00129.1"/>
    <property type="molecule type" value="Genomic_DNA"/>
</dbReference>
<keyword evidence="1" id="KW-0472">Membrane</keyword>
<gene>
    <name evidence="2" type="ORF">A3B54_01875</name>
</gene>
<reference evidence="2 3" key="1">
    <citation type="journal article" date="2016" name="Nat. Commun.">
        <title>Thousands of microbial genomes shed light on interconnected biogeochemical processes in an aquifer system.</title>
        <authorList>
            <person name="Anantharaman K."/>
            <person name="Brown C.T."/>
            <person name="Hug L.A."/>
            <person name="Sharon I."/>
            <person name="Castelle C.J."/>
            <person name="Probst A.J."/>
            <person name="Thomas B.C."/>
            <person name="Singh A."/>
            <person name="Wilkins M.J."/>
            <person name="Karaoz U."/>
            <person name="Brodie E.L."/>
            <person name="Williams K.H."/>
            <person name="Hubbard S.S."/>
            <person name="Banfield J.F."/>
        </authorList>
    </citation>
    <scope>NUCLEOTIDE SEQUENCE [LARGE SCALE GENOMIC DNA]</scope>
</reference>
<organism evidence="2 3">
    <name type="scientific">Candidatus Curtissbacteria bacterium RIFCSPLOWO2_01_FULL_42_50</name>
    <dbReference type="NCBI Taxonomy" id="1797730"/>
    <lineage>
        <taxon>Bacteria</taxon>
        <taxon>Candidatus Curtissiibacteriota</taxon>
    </lineage>
</organism>
<sequence>MPYASRTFDQLTKLTINTKPRGVNLSKGFTLIELLVVLGILVIGVGSTLLFLTSILRGTNQANVTAEVKQNGQAILDSLERQIRNATDVNCLNQSGNSTSCADAAVSDKYIKLIRPNENPLHIKCFASTGSLNGWMGVVVSTSNNPSDSSYTTLTNSDTVSGVDIQSCSFKATPSTSGSLSPALVNVSFVVNQGIKAPSRADFLANAKFETTISLRKY</sequence>
<name>A0A1F5H7S0_9BACT</name>
<keyword evidence="1" id="KW-1133">Transmembrane helix</keyword>
<evidence type="ECO:0000256" key="1">
    <source>
        <dbReference type="SAM" id="Phobius"/>
    </source>
</evidence>
<proteinExistence type="predicted"/>
<evidence type="ECO:0008006" key="4">
    <source>
        <dbReference type="Google" id="ProtNLM"/>
    </source>
</evidence>
<accession>A0A1F5H7S0</accession>